<organism evidence="1 2">
    <name type="scientific">Psychrobacillus psychrotolerans</name>
    <dbReference type="NCBI Taxonomy" id="126156"/>
    <lineage>
        <taxon>Bacteria</taxon>
        <taxon>Bacillati</taxon>
        <taxon>Bacillota</taxon>
        <taxon>Bacilli</taxon>
        <taxon>Bacillales</taxon>
        <taxon>Bacillaceae</taxon>
        <taxon>Psychrobacillus</taxon>
    </lineage>
</organism>
<name>A0A1I5V2F4_9BACI</name>
<dbReference type="InterPro" id="IPR036388">
    <property type="entry name" value="WH-like_DNA-bd_sf"/>
</dbReference>
<dbReference type="OrthoDB" id="2708249at2"/>
<sequence>MTIYLKEYQTFESVTEMDGHIRSHLTEHYYNLNDTDRRVLSFLAQYACKYPGAAHLKVKTVTQVINKSDSTVRRSLRKLESLRIIERISTIRRVAKGYGANILVILPYVDQSEMISREVSQTLLISSTEEHFTEKETDYSLSSKKELLHNTYFKDTADNSLHKNSNTFYQQFKSTIFSMLGKDQRTVSQLYGVYRSLTHRVINCFPQYKDFYENVGYQALSISLHASKKKKIHNLAGYYAGIFEKICQRDLFEFYEELEE</sequence>
<dbReference type="InterPro" id="IPR036390">
    <property type="entry name" value="WH_DNA-bd_sf"/>
</dbReference>
<evidence type="ECO:0000313" key="1">
    <source>
        <dbReference type="EMBL" id="SFQ01679.1"/>
    </source>
</evidence>
<dbReference type="Proteomes" id="UP000198734">
    <property type="component" value="Unassembled WGS sequence"/>
</dbReference>
<proteinExistence type="predicted"/>
<dbReference type="Gene3D" id="1.10.10.10">
    <property type="entry name" value="Winged helix-like DNA-binding domain superfamily/Winged helix DNA-binding domain"/>
    <property type="match status" value="1"/>
</dbReference>
<dbReference type="EMBL" id="FOXU01000001">
    <property type="protein sequence ID" value="SFQ01679.1"/>
    <property type="molecule type" value="Genomic_DNA"/>
</dbReference>
<accession>A0A1I5V2F4</accession>
<dbReference type="SUPFAM" id="SSF46785">
    <property type="entry name" value="Winged helix' DNA-binding domain"/>
    <property type="match status" value="1"/>
</dbReference>
<evidence type="ECO:0000313" key="2">
    <source>
        <dbReference type="Proteomes" id="UP000198734"/>
    </source>
</evidence>
<dbReference type="Pfam" id="PF13730">
    <property type="entry name" value="HTH_36"/>
    <property type="match status" value="1"/>
</dbReference>
<keyword evidence="2" id="KW-1185">Reference proteome</keyword>
<gene>
    <name evidence="1" type="ORF">SAMN05421670_0639</name>
</gene>
<dbReference type="AlphaFoldDB" id="A0A1I5V2F4"/>
<dbReference type="RefSeq" id="WP_093534111.1">
    <property type="nucleotide sequence ID" value="NZ_FOXU01000001.1"/>
</dbReference>
<reference evidence="2" key="1">
    <citation type="submission" date="2016-10" db="EMBL/GenBank/DDBJ databases">
        <authorList>
            <person name="Varghese N."/>
            <person name="Submissions S."/>
        </authorList>
    </citation>
    <scope>NUCLEOTIDE SEQUENCE [LARGE SCALE GENOMIC DNA]</scope>
    <source>
        <strain evidence="2">DSM 11706</strain>
    </source>
</reference>
<protein>
    <submittedName>
        <fullName evidence="1">Helix-turn-helix domain-containing protein</fullName>
    </submittedName>
</protein>
<dbReference type="STRING" id="126156.SAMN05421670_0639"/>